<name>A0A9N9KEN8_9GLOM</name>
<dbReference type="Proteomes" id="UP000789405">
    <property type="component" value="Unassembled WGS sequence"/>
</dbReference>
<feature type="non-terminal residue" evidence="1">
    <location>
        <position position="1"/>
    </location>
</feature>
<reference evidence="1" key="1">
    <citation type="submission" date="2021-06" db="EMBL/GenBank/DDBJ databases">
        <authorList>
            <person name="Kallberg Y."/>
            <person name="Tangrot J."/>
            <person name="Rosling A."/>
        </authorList>
    </citation>
    <scope>NUCLEOTIDE SEQUENCE</scope>
    <source>
        <strain evidence="1">MA453B</strain>
    </source>
</reference>
<protein>
    <submittedName>
        <fullName evidence="1">1963_t:CDS:1</fullName>
    </submittedName>
</protein>
<accession>A0A9N9KEN8</accession>
<evidence type="ECO:0000313" key="2">
    <source>
        <dbReference type="Proteomes" id="UP000789405"/>
    </source>
</evidence>
<evidence type="ECO:0000313" key="1">
    <source>
        <dbReference type="EMBL" id="CAG8821376.1"/>
    </source>
</evidence>
<dbReference type="EMBL" id="CAJVPY010060634">
    <property type="protein sequence ID" value="CAG8821376.1"/>
    <property type="molecule type" value="Genomic_DNA"/>
</dbReference>
<dbReference type="AlphaFoldDB" id="A0A9N9KEN8"/>
<comment type="caution">
    <text evidence="1">The sequence shown here is derived from an EMBL/GenBank/DDBJ whole genome shotgun (WGS) entry which is preliminary data.</text>
</comment>
<feature type="non-terminal residue" evidence="1">
    <location>
        <position position="44"/>
    </location>
</feature>
<organism evidence="1 2">
    <name type="scientific">Dentiscutata erythropus</name>
    <dbReference type="NCBI Taxonomy" id="1348616"/>
    <lineage>
        <taxon>Eukaryota</taxon>
        <taxon>Fungi</taxon>
        <taxon>Fungi incertae sedis</taxon>
        <taxon>Mucoromycota</taxon>
        <taxon>Glomeromycotina</taxon>
        <taxon>Glomeromycetes</taxon>
        <taxon>Diversisporales</taxon>
        <taxon>Gigasporaceae</taxon>
        <taxon>Dentiscutata</taxon>
    </lineage>
</organism>
<keyword evidence="2" id="KW-1185">Reference proteome</keyword>
<gene>
    <name evidence="1" type="ORF">DERYTH_LOCUS27114</name>
</gene>
<sequence length="44" mass="5271">RVHDAIVIKIDPVPENRMPSRMQAWHFCSRNRIRRGADLPHRTH</sequence>
<proteinExistence type="predicted"/>
<dbReference type="OrthoDB" id="2313811at2759"/>